<protein>
    <submittedName>
        <fullName evidence="1">Uncharacterized protein</fullName>
    </submittedName>
</protein>
<dbReference type="EMBL" id="QREG01000004">
    <property type="protein sequence ID" value="REE01052.1"/>
    <property type="molecule type" value="Genomic_DNA"/>
</dbReference>
<dbReference type="AlphaFoldDB" id="A0A3D9L4Z0"/>
<evidence type="ECO:0000313" key="1">
    <source>
        <dbReference type="EMBL" id="REE01052.1"/>
    </source>
</evidence>
<gene>
    <name evidence="1" type="ORF">C7460_10471</name>
</gene>
<name>A0A3D9L4Z0_MARFU</name>
<keyword evidence="2" id="KW-1185">Reference proteome</keyword>
<dbReference type="RefSeq" id="WP_115867142.1">
    <property type="nucleotide sequence ID" value="NZ_QREG01000004.1"/>
</dbReference>
<accession>A0A3D9L4Z0</accession>
<organism evidence="1 2">
    <name type="scientific">Marinoscillum furvescens DSM 4134</name>
    <dbReference type="NCBI Taxonomy" id="1122208"/>
    <lineage>
        <taxon>Bacteria</taxon>
        <taxon>Pseudomonadati</taxon>
        <taxon>Bacteroidota</taxon>
        <taxon>Cytophagia</taxon>
        <taxon>Cytophagales</taxon>
        <taxon>Reichenbachiellaceae</taxon>
        <taxon>Marinoscillum</taxon>
    </lineage>
</organism>
<sequence length="112" mass="13337">MKLDPGYYKVKRKSRFVGGVTCHYLRVYVEGKKKYIQFDHGLPQEAEDQEDEIIHGYMIVKKITRPVEVKKIQVSVEWQDEDGDSFVMRAKNSYVLKRIFEYFPRVLKAFKV</sequence>
<comment type="caution">
    <text evidence="1">The sequence shown here is derived from an EMBL/GenBank/DDBJ whole genome shotgun (WGS) entry which is preliminary data.</text>
</comment>
<reference evidence="1 2" key="1">
    <citation type="submission" date="2018-07" db="EMBL/GenBank/DDBJ databases">
        <title>Genomic Encyclopedia of Type Strains, Phase IV (KMG-IV): sequencing the most valuable type-strain genomes for metagenomic binning, comparative biology and taxonomic classification.</title>
        <authorList>
            <person name="Goeker M."/>
        </authorList>
    </citation>
    <scope>NUCLEOTIDE SEQUENCE [LARGE SCALE GENOMIC DNA]</scope>
    <source>
        <strain evidence="1 2">DSM 4134</strain>
    </source>
</reference>
<dbReference type="OrthoDB" id="982607at2"/>
<dbReference type="Proteomes" id="UP000256779">
    <property type="component" value="Unassembled WGS sequence"/>
</dbReference>
<evidence type="ECO:0000313" key="2">
    <source>
        <dbReference type="Proteomes" id="UP000256779"/>
    </source>
</evidence>
<proteinExistence type="predicted"/>